<sequence length="50" mass="5659">MLHSSVFILYYYDALITLTIGVSMTTTTKNFFSCKATPTSGTLHNHFHFV</sequence>
<keyword evidence="1" id="KW-1133">Transmembrane helix</keyword>
<evidence type="ECO:0000256" key="1">
    <source>
        <dbReference type="SAM" id="Phobius"/>
    </source>
</evidence>
<dbReference type="AlphaFoldDB" id="A0A0E9QLK9"/>
<reference evidence="2" key="1">
    <citation type="submission" date="2014-11" db="EMBL/GenBank/DDBJ databases">
        <authorList>
            <person name="Amaro Gonzalez C."/>
        </authorList>
    </citation>
    <scope>NUCLEOTIDE SEQUENCE</scope>
</reference>
<name>A0A0E9QLK9_ANGAN</name>
<organism evidence="2">
    <name type="scientific">Anguilla anguilla</name>
    <name type="common">European freshwater eel</name>
    <name type="synonym">Muraena anguilla</name>
    <dbReference type="NCBI Taxonomy" id="7936"/>
    <lineage>
        <taxon>Eukaryota</taxon>
        <taxon>Metazoa</taxon>
        <taxon>Chordata</taxon>
        <taxon>Craniata</taxon>
        <taxon>Vertebrata</taxon>
        <taxon>Euteleostomi</taxon>
        <taxon>Actinopterygii</taxon>
        <taxon>Neopterygii</taxon>
        <taxon>Teleostei</taxon>
        <taxon>Anguilliformes</taxon>
        <taxon>Anguillidae</taxon>
        <taxon>Anguilla</taxon>
    </lineage>
</organism>
<feature type="transmembrane region" description="Helical" evidence="1">
    <location>
        <begin position="6"/>
        <end position="25"/>
    </location>
</feature>
<reference evidence="2" key="2">
    <citation type="journal article" date="2015" name="Fish Shellfish Immunol.">
        <title>Early steps in the European eel (Anguilla anguilla)-Vibrio vulnificus interaction in the gills: Role of the RtxA13 toxin.</title>
        <authorList>
            <person name="Callol A."/>
            <person name="Pajuelo D."/>
            <person name="Ebbesson L."/>
            <person name="Teles M."/>
            <person name="MacKenzie S."/>
            <person name="Amaro C."/>
        </authorList>
    </citation>
    <scope>NUCLEOTIDE SEQUENCE</scope>
</reference>
<keyword evidence="1" id="KW-0472">Membrane</keyword>
<dbReference type="EMBL" id="GBXM01090811">
    <property type="protein sequence ID" value="JAH17766.1"/>
    <property type="molecule type" value="Transcribed_RNA"/>
</dbReference>
<protein>
    <submittedName>
        <fullName evidence="2">Uncharacterized protein</fullName>
    </submittedName>
</protein>
<evidence type="ECO:0000313" key="2">
    <source>
        <dbReference type="EMBL" id="JAH17766.1"/>
    </source>
</evidence>
<accession>A0A0E9QLK9</accession>
<proteinExistence type="predicted"/>
<keyword evidence="1" id="KW-0812">Transmembrane</keyword>